<protein>
    <submittedName>
        <fullName evidence="2">Uncharacterized protein</fullName>
    </submittedName>
</protein>
<sequence length="68" mass="7955">MFYRRLGVIEMGILGFLALVIYAGGVWKFWTGFRRTNFSQGRFYLALLWPVLLVSKSYRQNFTKALKG</sequence>
<evidence type="ECO:0000313" key="3">
    <source>
        <dbReference type="Proteomes" id="UP000238634"/>
    </source>
</evidence>
<keyword evidence="3" id="KW-1185">Reference proteome</keyword>
<keyword evidence="1" id="KW-0472">Membrane</keyword>
<proteinExistence type="predicted"/>
<dbReference type="EMBL" id="PVWG01000003">
    <property type="protein sequence ID" value="PSB21142.1"/>
    <property type="molecule type" value="Genomic_DNA"/>
</dbReference>
<comment type="caution">
    <text evidence="2">The sequence shown here is derived from an EMBL/GenBank/DDBJ whole genome shotgun (WGS) entry which is preliminary data.</text>
</comment>
<keyword evidence="1" id="KW-0812">Transmembrane</keyword>
<name>A0A2T1DKZ0_9CYAN</name>
<feature type="transmembrane region" description="Helical" evidence="1">
    <location>
        <begin position="12"/>
        <end position="30"/>
    </location>
</feature>
<evidence type="ECO:0000313" key="2">
    <source>
        <dbReference type="EMBL" id="PSB21142.1"/>
    </source>
</evidence>
<organism evidence="2 3">
    <name type="scientific">Phormidesmis priestleyi ULC007</name>
    <dbReference type="NCBI Taxonomy" id="1920490"/>
    <lineage>
        <taxon>Bacteria</taxon>
        <taxon>Bacillati</taxon>
        <taxon>Cyanobacteriota</taxon>
        <taxon>Cyanophyceae</taxon>
        <taxon>Leptolyngbyales</taxon>
        <taxon>Leptolyngbyaceae</taxon>
        <taxon>Phormidesmis</taxon>
    </lineage>
</organism>
<gene>
    <name evidence="2" type="ORF">C7B65_04160</name>
</gene>
<feature type="transmembrane region" description="Helical" evidence="1">
    <location>
        <begin position="42"/>
        <end position="58"/>
    </location>
</feature>
<keyword evidence="1" id="KW-1133">Transmembrane helix</keyword>
<reference evidence="2 3" key="1">
    <citation type="submission" date="2018-02" db="EMBL/GenBank/DDBJ databases">
        <authorList>
            <person name="Cohen D.B."/>
            <person name="Kent A.D."/>
        </authorList>
    </citation>
    <scope>NUCLEOTIDE SEQUENCE [LARGE SCALE GENOMIC DNA]</scope>
    <source>
        <strain evidence="2 3">ULC007</strain>
    </source>
</reference>
<reference evidence="2 3" key="2">
    <citation type="submission" date="2018-03" db="EMBL/GenBank/DDBJ databases">
        <title>The ancient ancestry and fast evolution of plastids.</title>
        <authorList>
            <person name="Moore K.R."/>
            <person name="Magnabosco C."/>
            <person name="Momper L."/>
            <person name="Gold D.A."/>
            <person name="Bosak T."/>
            <person name="Fournier G.P."/>
        </authorList>
    </citation>
    <scope>NUCLEOTIDE SEQUENCE [LARGE SCALE GENOMIC DNA]</scope>
    <source>
        <strain evidence="2 3">ULC007</strain>
    </source>
</reference>
<dbReference type="AlphaFoldDB" id="A0A2T1DKZ0"/>
<evidence type="ECO:0000256" key="1">
    <source>
        <dbReference type="SAM" id="Phobius"/>
    </source>
</evidence>
<accession>A0A2T1DKZ0</accession>
<dbReference type="Proteomes" id="UP000238634">
    <property type="component" value="Unassembled WGS sequence"/>
</dbReference>